<dbReference type="Pfam" id="PF04999">
    <property type="entry name" value="FtsL"/>
    <property type="match status" value="1"/>
</dbReference>
<keyword evidence="13" id="KW-1185">Reference proteome</keyword>
<dbReference type="PANTHER" id="PTHR37479">
    <property type="entry name" value="CELL DIVISION PROTEIN FTSL"/>
    <property type="match status" value="1"/>
</dbReference>
<evidence type="ECO:0000256" key="2">
    <source>
        <dbReference type="ARBA" id="ARBA00022475"/>
    </source>
</evidence>
<dbReference type="AlphaFoldDB" id="A0A1E5ITZ2"/>
<evidence type="ECO:0000256" key="5">
    <source>
        <dbReference type="ARBA" id="ARBA00022989"/>
    </source>
</evidence>
<dbReference type="NCBIfam" id="TIGR02209">
    <property type="entry name" value="ftsL_broad"/>
    <property type="match status" value="1"/>
</dbReference>
<reference evidence="11 12" key="1">
    <citation type="submission" date="2016-07" db="EMBL/GenBank/DDBJ databases">
        <title>Whole-genome of two Shewanella species isolated from a digestive organ of sea cucumber Apostichopus japonicus Selenka 1867.</title>
        <authorList>
            <person name="Hong H.-H."/>
            <person name="Choi H."/>
            <person name="Cheon S."/>
            <person name="Oh J.-S."/>
            <person name="Lee H.-G."/>
            <person name="Park C."/>
        </authorList>
    </citation>
    <scope>NUCLEOTIDE SEQUENCE [LARGE SCALE GENOMIC DNA]</scope>
    <source>
        <strain evidence="11 12">CSB03KR</strain>
    </source>
</reference>
<gene>
    <name evidence="8 10" type="primary">ftsL</name>
    <name evidence="11" type="ORF">BEL05_15775</name>
    <name evidence="10" type="ORF">TUM3794_10860</name>
</gene>
<dbReference type="EMBL" id="MCBT01000033">
    <property type="protein sequence ID" value="OEG73907.1"/>
    <property type="molecule type" value="Genomic_DNA"/>
</dbReference>
<evidence type="ECO:0000256" key="1">
    <source>
        <dbReference type="ARBA" id="ARBA00004401"/>
    </source>
</evidence>
<accession>A0A1E5ITZ2</accession>
<keyword evidence="8" id="KW-0997">Cell inner membrane</keyword>
<dbReference type="GO" id="GO:0043093">
    <property type="term" value="P:FtsZ-dependent cytokinesis"/>
    <property type="evidence" value="ECO:0007669"/>
    <property type="project" value="UniProtKB-UniRule"/>
</dbReference>
<evidence type="ECO:0000256" key="6">
    <source>
        <dbReference type="ARBA" id="ARBA00023136"/>
    </source>
</evidence>
<sequence>MSKSHLNLTRIVLLDLWHHKWVLLLAFVVLANAVLVVYTSHTSRKYTSQWDQLLQERDRLDIEWRNLLLEEQSQSEHSRVTRIATKELNMSRPLPNEEVVVRVP</sequence>
<dbReference type="Proteomes" id="UP000773469">
    <property type="component" value="Unassembled WGS sequence"/>
</dbReference>
<feature type="transmembrane region" description="Helical" evidence="8">
    <location>
        <begin position="20"/>
        <end position="38"/>
    </location>
</feature>
<keyword evidence="5 8" id="KW-1133">Transmembrane helix</keyword>
<keyword evidence="3 8" id="KW-0132">Cell division</keyword>
<organism evidence="11 12">
    <name type="scientific">Shewanella colwelliana</name>
    <name type="common">Alteromonas colwelliana</name>
    <dbReference type="NCBI Taxonomy" id="23"/>
    <lineage>
        <taxon>Bacteria</taxon>
        <taxon>Pseudomonadati</taxon>
        <taxon>Pseudomonadota</taxon>
        <taxon>Gammaproteobacteria</taxon>
        <taxon>Alteromonadales</taxon>
        <taxon>Shewanellaceae</taxon>
        <taxon>Shewanella</taxon>
    </lineage>
</organism>
<evidence type="ECO:0000256" key="9">
    <source>
        <dbReference type="NCBIfam" id="TIGR02209"/>
    </source>
</evidence>
<dbReference type="EMBL" id="BPEU01000006">
    <property type="protein sequence ID" value="GIU38420.1"/>
    <property type="molecule type" value="Genomic_DNA"/>
</dbReference>
<dbReference type="OrthoDB" id="6196803at2"/>
<comment type="caution">
    <text evidence="11">The sequence shown here is derived from an EMBL/GenBank/DDBJ whole genome shotgun (WGS) entry which is preliminary data.</text>
</comment>
<keyword evidence="6 8" id="KW-0472">Membrane</keyword>
<reference evidence="10 13" key="2">
    <citation type="submission" date="2021-05" db="EMBL/GenBank/DDBJ databases">
        <title>Molecular characterization for Shewanella algae harboring chromosomal blaOXA-55-like strains isolated from clinical and environment sample.</title>
        <authorList>
            <person name="Ohama Y."/>
            <person name="Aoki K."/>
            <person name="Harada S."/>
            <person name="Moriya K."/>
            <person name="Ishii Y."/>
            <person name="Tateda K."/>
        </authorList>
    </citation>
    <scope>NUCLEOTIDE SEQUENCE [LARGE SCALE GENOMIC DNA]</scope>
    <source>
        <strain evidence="10 13">MBTL60-118</strain>
    </source>
</reference>
<dbReference type="Proteomes" id="UP000095230">
    <property type="component" value="Unassembled WGS sequence"/>
</dbReference>
<dbReference type="GO" id="GO:0005886">
    <property type="term" value="C:plasma membrane"/>
    <property type="evidence" value="ECO:0007669"/>
    <property type="project" value="UniProtKB-SubCell"/>
</dbReference>
<evidence type="ECO:0000256" key="7">
    <source>
        <dbReference type="ARBA" id="ARBA00023306"/>
    </source>
</evidence>
<evidence type="ECO:0000313" key="11">
    <source>
        <dbReference type="EMBL" id="OEG73907.1"/>
    </source>
</evidence>
<dbReference type="PANTHER" id="PTHR37479:SF1">
    <property type="entry name" value="CELL DIVISION PROTEIN FTSL"/>
    <property type="match status" value="1"/>
</dbReference>
<dbReference type="STRING" id="23.BEL05_15775"/>
<evidence type="ECO:0000256" key="4">
    <source>
        <dbReference type="ARBA" id="ARBA00022692"/>
    </source>
</evidence>
<keyword evidence="2 8" id="KW-1003">Cell membrane</keyword>
<evidence type="ECO:0000313" key="13">
    <source>
        <dbReference type="Proteomes" id="UP000773469"/>
    </source>
</evidence>
<evidence type="ECO:0000256" key="3">
    <source>
        <dbReference type="ARBA" id="ARBA00022618"/>
    </source>
</evidence>
<keyword evidence="7 8" id="KW-0131">Cell cycle</keyword>
<dbReference type="InterPro" id="IPR011922">
    <property type="entry name" value="Cell_div_FtsL"/>
</dbReference>
<comment type="subcellular location">
    <subcellularLocation>
        <location evidence="8">Cell inner membrane</location>
        <topology evidence="8">Single-pass type II membrane protein</topology>
    </subcellularLocation>
    <subcellularLocation>
        <location evidence="1">Cell membrane</location>
        <topology evidence="1">Single-pass type II membrane protein</topology>
    </subcellularLocation>
    <text evidence="8">Localizes to the division septum where it forms a ring structure.</text>
</comment>
<proteinExistence type="inferred from homology"/>
<name>A0A1E5ITZ2_SHECO</name>
<evidence type="ECO:0000313" key="10">
    <source>
        <dbReference type="EMBL" id="GIU38420.1"/>
    </source>
</evidence>
<dbReference type="HAMAP" id="MF_00910">
    <property type="entry name" value="FtsL"/>
    <property type="match status" value="1"/>
</dbReference>
<dbReference type="GO" id="GO:0032153">
    <property type="term" value="C:cell division site"/>
    <property type="evidence" value="ECO:0007669"/>
    <property type="project" value="UniProtKB-UniRule"/>
</dbReference>
<comment type="subunit">
    <text evidence="8">Part of a complex composed of FtsB, FtsL and FtsQ.</text>
</comment>
<keyword evidence="4 8" id="KW-0812">Transmembrane</keyword>
<comment type="similarity">
    <text evidence="8">Belongs to the FtsL family.</text>
</comment>
<evidence type="ECO:0000256" key="8">
    <source>
        <dbReference type="HAMAP-Rule" id="MF_00910"/>
    </source>
</evidence>
<comment type="function">
    <text evidence="8">Essential cell division protein. May link together the upstream cell division proteins, which are predominantly cytoplasmic, with the downstream cell division proteins, which are predominantly periplasmic.</text>
</comment>
<evidence type="ECO:0000313" key="12">
    <source>
        <dbReference type="Proteomes" id="UP000095230"/>
    </source>
</evidence>
<dbReference type="RefSeq" id="WP_028763066.1">
    <property type="nucleotide sequence ID" value="NZ_BPEU01000006.1"/>
</dbReference>
<protein>
    <recommendedName>
        <fullName evidence="8 9">Cell division protein FtsL</fullName>
    </recommendedName>
</protein>